<dbReference type="PANTHER" id="PTHR12661:SF5">
    <property type="entry name" value="SUPPRESSOR OF SWI4 1 HOMOLOG"/>
    <property type="match status" value="1"/>
</dbReference>
<dbReference type="GO" id="GO:0006364">
    <property type="term" value="P:rRNA processing"/>
    <property type="evidence" value="ECO:0007669"/>
    <property type="project" value="InterPro"/>
</dbReference>
<name>A0A4V5N7P8_9PEZI</name>
<accession>A0A4V5N7P8</accession>
<feature type="compositionally biased region" description="Acidic residues" evidence="1">
    <location>
        <begin position="431"/>
        <end position="442"/>
    </location>
</feature>
<feature type="region of interest" description="Disordered" evidence="1">
    <location>
        <begin position="385"/>
        <end position="442"/>
    </location>
</feature>
<feature type="compositionally biased region" description="Basic and acidic residues" evidence="1">
    <location>
        <begin position="316"/>
        <end position="338"/>
    </location>
</feature>
<evidence type="ECO:0000313" key="3">
    <source>
        <dbReference type="EMBL" id="TKA30859.1"/>
    </source>
</evidence>
<feature type="compositionally biased region" description="Basic residues" evidence="1">
    <location>
        <begin position="1"/>
        <end position="11"/>
    </location>
</feature>
<dbReference type="Pfam" id="PF04427">
    <property type="entry name" value="Brix"/>
    <property type="match status" value="1"/>
</dbReference>
<dbReference type="InterPro" id="IPR007109">
    <property type="entry name" value="Brix"/>
</dbReference>
<comment type="caution">
    <text evidence="3">The sequence shown here is derived from an EMBL/GenBank/DDBJ whole genome shotgun (WGS) entry which is preliminary data.</text>
</comment>
<dbReference type="GO" id="GO:0030687">
    <property type="term" value="C:preribosome, large subunit precursor"/>
    <property type="evidence" value="ECO:0007669"/>
    <property type="project" value="TreeGrafter"/>
</dbReference>
<sequence>MAKGRVKKRTHIGAPGRQTAPGNAPSKPGERTPKSMVIRIGASEVGPSVTQLVRDVRTMMEPQTATRLRERRSNKLRDYTTMAGPLGVSHLLLFSKSSSGNTNMRLALTPRGPTFHFRVEKYSLCKDVQKSMRRPKIGANDNHLTPPLLVMNHFTTQPKEGANGEQQPPQIPKHLESLTTTVFQSLFPPINPTTTPLKGIKRVLLLDRKPADPTSDSASYILDLRHFAIETRTAKSVPKALRKLDAAEKLKHPGGQKRKRGALPNLGKLDDVADYLLDPHAADGFTSGSDSEPDTDAEVEVLAPTAQKVQRRNAKKSSDEAARSSDRRDPRVNVEKKGIKLHELGPRLRLRLTKVEEGVCAGKVMWHEYIHKTKEELKRMDRVHEVRRREKEARKREQRANVERKRAERRARGLPEVDEEEEGDGVRLSDAEDDEWDDEEGDAGEDVVVGMDEDDAMEDVMKLLAPFLLPKKMPPLLETLVDNIRPGRDLLDEDSRLELATRSVVEAVQALTAVQRSAARIRLAPMTALLSPGDGFWAINPTLPTTGSERDIPEARAKARAAMSKLAAVRDDFQACLLSAERWAEDEKAKKREKDGRQSEQSGPSGKRPASPHPKEANKRPNRVQPPPSPLRQQGGNKIESRISPQQIQAWHDAIAVAFYDKTVMRSFPPPPSEPCTDPVCSNQSRTLKACRCNIRTAFEGRPNIRSDRLQFKPDRFTRVPRDVREGIQQAVHEVFAVVDGMCW</sequence>
<dbReference type="STRING" id="329885.A0A4V5N7P8"/>
<dbReference type="GO" id="GO:0000027">
    <property type="term" value="P:ribosomal large subunit assembly"/>
    <property type="evidence" value="ECO:0007669"/>
    <property type="project" value="TreeGrafter"/>
</dbReference>
<dbReference type="GO" id="GO:0019843">
    <property type="term" value="F:rRNA binding"/>
    <property type="evidence" value="ECO:0007669"/>
    <property type="project" value="InterPro"/>
</dbReference>
<feature type="region of interest" description="Disordered" evidence="1">
    <location>
        <begin position="1"/>
        <end position="33"/>
    </location>
</feature>
<feature type="compositionally biased region" description="Basic and acidic residues" evidence="1">
    <location>
        <begin position="385"/>
        <end position="415"/>
    </location>
</feature>
<reference evidence="3 4" key="1">
    <citation type="submission" date="2017-03" db="EMBL/GenBank/DDBJ databases">
        <title>Genomes of endolithic fungi from Antarctica.</title>
        <authorList>
            <person name="Coleine C."/>
            <person name="Masonjones S."/>
            <person name="Stajich J.E."/>
        </authorList>
    </citation>
    <scope>NUCLEOTIDE SEQUENCE [LARGE SCALE GENOMIC DNA]</scope>
    <source>
        <strain evidence="3 4">CCFEE 5311</strain>
    </source>
</reference>
<dbReference type="AlphaFoldDB" id="A0A4V5N7P8"/>
<gene>
    <name evidence="3" type="ORF">B0A54_15780</name>
</gene>
<feature type="region of interest" description="Disordered" evidence="1">
    <location>
        <begin position="306"/>
        <end position="338"/>
    </location>
</feature>
<dbReference type="OrthoDB" id="10261452at2759"/>
<dbReference type="InterPro" id="IPR045112">
    <property type="entry name" value="PPAN-like"/>
</dbReference>
<feature type="domain" description="Brix" evidence="2">
    <location>
        <begin position="35"/>
        <end position="361"/>
    </location>
</feature>
<dbReference type="SMART" id="SM00879">
    <property type="entry name" value="Brix"/>
    <property type="match status" value="1"/>
</dbReference>
<organism evidence="3 4">
    <name type="scientific">Friedmanniomyces endolithicus</name>
    <dbReference type="NCBI Taxonomy" id="329885"/>
    <lineage>
        <taxon>Eukaryota</taxon>
        <taxon>Fungi</taxon>
        <taxon>Dikarya</taxon>
        <taxon>Ascomycota</taxon>
        <taxon>Pezizomycotina</taxon>
        <taxon>Dothideomycetes</taxon>
        <taxon>Dothideomycetidae</taxon>
        <taxon>Mycosphaerellales</taxon>
        <taxon>Teratosphaeriaceae</taxon>
        <taxon>Friedmanniomyces</taxon>
    </lineage>
</organism>
<feature type="compositionally biased region" description="Basic and acidic residues" evidence="1">
    <location>
        <begin position="585"/>
        <end position="598"/>
    </location>
</feature>
<feature type="region of interest" description="Disordered" evidence="1">
    <location>
        <begin position="585"/>
        <end position="637"/>
    </location>
</feature>
<evidence type="ECO:0000313" key="4">
    <source>
        <dbReference type="Proteomes" id="UP000310066"/>
    </source>
</evidence>
<dbReference type="PROSITE" id="PS50833">
    <property type="entry name" value="BRIX"/>
    <property type="match status" value="1"/>
</dbReference>
<dbReference type="EMBL" id="NAJP01000100">
    <property type="protein sequence ID" value="TKA30859.1"/>
    <property type="molecule type" value="Genomic_DNA"/>
</dbReference>
<evidence type="ECO:0000256" key="1">
    <source>
        <dbReference type="SAM" id="MobiDB-lite"/>
    </source>
</evidence>
<dbReference type="PANTHER" id="PTHR12661">
    <property type="entry name" value="PETER PAN-RELATED"/>
    <property type="match status" value="1"/>
</dbReference>
<proteinExistence type="predicted"/>
<dbReference type="Proteomes" id="UP000310066">
    <property type="component" value="Unassembled WGS sequence"/>
</dbReference>
<evidence type="ECO:0000259" key="2">
    <source>
        <dbReference type="PROSITE" id="PS50833"/>
    </source>
</evidence>
<protein>
    <recommendedName>
        <fullName evidence="2">Brix domain-containing protein</fullName>
    </recommendedName>
</protein>